<dbReference type="InterPro" id="IPR041538">
    <property type="entry name" value="RavA-like_AAA_lid"/>
</dbReference>
<dbReference type="InterPro" id="IPR050513">
    <property type="entry name" value="RavA_ATPases"/>
</dbReference>
<dbReference type="SMART" id="SM00382">
    <property type="entry name" value="AAA"/>
    <property type="match status" value="1"/>
</dbReference>
<dbReference type="PRINTS" id="PR00300">
    <property type="entry name" value="CLPPROTEASEA"/>
</dbReference>
<dbReference type="Pfam" id="PF17868">
    <property type="entry name" value="AAA_lid_8"/>
    <property type="match status" value="1"/>
</dbReference>
<keyword evidence="3" id="KW-1185">Reference proteome</keyword>
<dbReference type="Proteomes" id="UP001314263">
    <property type="component" value="Unassembled WGS sequence"/>
</dbReference>
<dbReference type="SUPFAM" id="SSF52540">
    <property type="entry name" value="P-loop containing nucleoside triphosphate hydrolases"/>
    <property type="match status" value="1"/>
</dbReference>
<proteinExistence type="predicted"/>
<sequence length="559" mass="61789">MLQSISCSKPVASNCKQDAARVTPVAFAVRGTRNIQCLNLHRRGEQINTLIAQAVRSDQQVDQLSNAALELISEITRKADEEHAATLERNRATLEGIMEQDAPADLKRKILGTVTALKEGLLERETEVRLLLLAALAGEHLLLLGPPGTAKSELSRRMARLTGGTYFERLLTRFSVPEELFGPLSMKGLENDEYVRQIDGYLPTSEVAFIDEIFKANSAILNALLTLLNERLFDNGNQRLRVPLLCLVGASNELPESEELDALFDRFLIRRQVAQVSSAQLGSLARLAAGQLRPAEEEASGGSNGAAEFNGAATSLADSSTSRFTELTLDEFRNTARAAYAAVELPDAVIDILTSLRNHLQDKCEPPVYVSDRRFMKSVNLLQVAAHADGRDQVMEYDCLLLEHVFGQRPDDAQKVKQFVLDTIASDPGLQQTELVFLGLFGRACRVLEDRNAQDLEETKREAAQVVELLDLRQGGLTQTLDGGFPELRNSVWQSEVSVQSAVQALTPQMTENKKRVEELLREALILQAALESETEAGLLERLLPKRYKQYQKGISSRA</sequence>
<dbReference type="Gene3D" id="3.40.50.300">
    <property type="entry name" value="P-loop containing nucleotide triphosphate hydrolases"/>
    <property type="match status" value="1"/>
</dbReference>
<dbReference type="InterPro" id="IPR027417">
    <property type="entry name" value="P-loop_NTPase"/>
</dbReference>
<dbReference type="EMBL" id="CAUYUE010000004">
    <property type="protein sequence ID" value="CAK0760991.1"/>
    <property type="molecule type" value="Genomic_DNA"/>
</dbReference>
<comment type="caution">
    <text evidence="2">The sequence shown here is derived from an EMBL/GenBank/DDBJ whole genome shotgun (WGS) entry which is preliminary data.</text>
</comment>
<dbReference type="PANTHER" id="PTHR32204:SF0">
    <property type="entry name" value="ATPASE RAVA"/>
    <property type="match status" value="1"/>
</dbReference>
<dbReference type="AlphaFoldDB" id="A0AAV1I164"/>
<dbReference type="InterPro" id="IPR003593">
    <property type="entry name" value="AAA+_ATPase"/>
</dbReference>
<organism evidence="2 3">
    <name type="scientific">Coccomyxa viridis</name>
    <dbReference type="NCBI Taxonomy" id="1274662"/>
    <lineage>
        <taxon>Eukaryota</taxon>
        <taxon>Viridiplantae</taxon>
        <taxon>Chlorophyta</taxon>
        <taxon>core chlorophytes</taxon>
        <taxon>Trebouxiophyceae</taxon>
        <taxon>Trebouxiophyceae incertae sedis</taxon>
        <taxon>Coccomyxaceae</taxon>
        <taxon>Coccomyxa</taxon>
    </lineage>
</organism>
<reference evidence="2 3" key="1">
    <citation type="submission" date="2023-10" db="EMBL/GenBank/DDBJ databases">
        <authorList>
            <person name="Maclean D."/>
            <person name="Macfadyen A."/>
        </authorList>
    </citation>
    <scope>NUCLEOTIDE SEQUENCE [LARGE SCALE GENOMIC DNA]</scope>
</reference>
<evidence type="ECO:0000259" key="1">
    <source>
        <dbReference type="SMART" id="SM00382"/>
    </source>
</evidence>
<dbReference type="PANTHER" id="PTHR32204">
    <property type="entry name" value="ATPASE RAVA"/>
    <property type="match status" value="1"/>
</dbReference>
<dbReference type="Pfam" id="PF20030">
    <property type="entry name" value="bpMoxR"/>
    <property type="match status" value="1"/>
</dbReference>
<gene>
    <name evidence="2" type="ORF">CVIRNUC_002818</name>
</gene>
<dbReference type="InterPro" id="IPR001270">
    <property type="entry name" value="ClpA/B"/>
</dbReference>
<dbReference type="CDD" id="cd00009">
    <property type="entry name" value="AAA"/>
    <property type="match status" value="1"/>
</dbReference>
<name>A0AAV1I164_9CHLO</name>
<accession>A0AAV1I164</accession>
<protein>
    <recommendedName>
        <fullName evidence="1">AAA+ ATPase domain-containing protein</fullName>
    </recommendedName>
</protein>
<feature type="domain" description="AAA+ ATPase" evidence="1">
    <location>
        <begin position="137"/>
        <end position="274"/>
    </location>
</feature>
<evidence type="ECO:0000313" key="2">
    <source>
        <dbReference type="EMBL" id="CAK0760991.1"/>
    </source>
</evidence>
<dbReference type="InterPro" id="IPR045427">
    <property type="entry name" value="MoxR"/>
</dbReference>
<dbReference type="GO" id="GO:0005524">
    <property type="term" value="F:ATP binding"/>
    <property type="evidence" value="ECO:0007669"/>
    <property type="project" value="InterPro"/>
</dbReference>
<evidence type="ECO:0000313" key="3">
    <source>
        <dbReference type="Proteomes" id="UP001314263"/>
    </source>
</evidence>